<dbReference type="PROSITE" id="PS00175">
    <property type="entry name" value="PG_MUTASE"/>
    <property type="match status" value="1"/>
</dbReference>
<dbReference type="EMBL" id="CAJC01000088">
    <property type="protein sequence ID" value="CCI52469.1"/>
    <property type="molecule type" value="Genomic_DNA"/>
</dbReference>
<dbReference type="AlphaFoldDB" id="A0A077MFL7"/>
<dbReference type="InterPro" id="IPR013078">
    <property type="entry name" value="His_Pase_superF_clade-1"/>
</dbReference>
<keyword evidence="5" id="KW-1185">Reference proteome</keyword>
<gene>
    <name evidence="3" type="ORF">BN13_1780004</name>
    <name evidence="4" type="ORF">BN13_530018</name>
</gene>
<dbReference type="SMART" id="SM00855">
    <property type="entry name" value="PGAM"/>
    <property type="match status" value="1"/>
</dbReference>
<evidence type="ECO:0000313" key="3">
    <source>
        <dbReference type="EMBL" id="CCI52469.1"/>
    </source>
</evidence>
<dbReference type="RefSeq" id="WP_048546382.1">
    <property type="nucleotide sequence ID" value="NZ_HF571038.1"/>
</dbReference>
<evidence type="ECO:0000313" key="4">
    <source>
        <dbReference type="EMBL" id="CCI53988.1"/>
    </source>
</evidence>
<feature type="region of interest" description="Disordered" evidence="2">
    <location>
        <begin position="208"/>
        <end position="228"/>
    </location>
</feature>
<dbReference type="EMBL" id="CAJC01000165">
    <property type="protein sequence ID" value="CCI53988.1"/>
    <property type="molecule type" value="Genomic_DNA"/>
</dbReference>
<reference evidence="4" key="1">
    <citation type="submission" date="2012-05" db="EMBL/GenBank/DDBJ databases">
        <authorList>
            <person name="McIlroy S."/>
        </authorList>
    </citation>
    <scope>NUCLEOTIDE SEQUENCE</scope>
    <source>
        <strain evidence="4">Ben 74</strain>
    </source>
</reference>
<protein>
    <submittedName>
        <fullName evidence="4">Phosphoglycerate mutase</fullName>
    </submittedName>
</protein>
<evidence type="ECO:0000256" key="2">
    <source>
        <dbReference type="SAM" id="MobiDB-lite"/>
    </source>
</evidence>
<dbReference type="CDD" id="cd07067">
    <property type="entry name" value="HP_PGM_like"/>
    <property type="match status" value="1"/>
</dbReference>
<dbReference type="Pfam" id="PF00300">
    <property type="entry name" value="His_Phos_1"/>
    <property type="match status" value="1"/>
</dbReference>
<comment type="caution">
    <text evidence="4">The sequence shown here is derived from an EMBL/GenBank/DDBJ whole genome shotgun (WGS) entry which is preliminary data.</text>
</comment>
<sequence length="228" mass="25134">MRLVLIRHGQSGNNVIWEQTGSSVGRHPDTPLTDRGHDQARRLAAAIADGALPWRIDAIYTSLMTRAVQTAAPIANALDLPLHPLDIFETSGPFEEDAESGDRSPYPGASRSELLALSERLQLADDVDEQGWWRGEVELLDAVLDRAKAAIAAVRERHPADATLALVTHGHFTQYLLMAFLRIERIGGWITIDNTAVTLLEEDPRWPDSPNAVRINSTPHLSDAERTT</sequence>
<name>A0A077MFL7_9MICO</name>
<dbReference type="STRING" id="1193518.BN13_1780004"/>
<reference evidence="4 5" key="2">
    <citation type="journal article" date="2013" name="ISME J.">
        <title>A metabolic model for members of the genus Tetrasphaera involved in enhanced biological phosphorus removal.</title>
        <authorList>
            <person name="Kristiansen R."/>
            <person name="Nguyen H.T.T."/>
            <person name="Saunders A.M."/>
            <person name="Nielsen J.L."/>
            <person name="Wimmer R."/>
            <person name="Le V.Q."/>
            <person name="McIlroy S.J."/>
            <person name="Petrovski S."/>
            <person name="Seviour R.J."/>
            <person name="Calteau A."/>
            <person name="Nielsen K.L."/>
            <person name="Nielsen P.H."/>
        </authorList>
    </citation>
    <scope>NUCLEOTIDE SEQUENCE [LARGE SCALE GENOMIC DNA]</scope>
    <source>
        <strain evidence="4 5">Ben 74</strain>
    </source>
</reference>
<accession>A0A077MFL7</accession>
<organism evidence="4 5">
    <name type="scientific">Nostocoides jenkinsii Ben 74</name>
    <dbReference type="NCBI Taxonomy" id="1193518"/>
    <lineage>
        <taxon>Bacteria</taxon>
        <taxon>Bacillati</taxon>
        <taxon>Actinomycetota</taxon>
        <taxon>Actinomycetes</taxon>
        <taxon>Micrococcales</taxon>
        <taxon>Intrasporangiaceae</taxon>
        <taxon>Nostocoides</taxon>
    </lineage>
</organism>
<evidence type="ECO:0000313" key="5">
    <source>
        <dbReference type="Proteomes" id="UP000035720"/>
    </source>
</evidence>
<feature type="binding site" evidence="1">
    <location>
        <position position="66"/>
    </location>
    <ligand>
        <name>substrate</name>
    </ligand>
</feature>
<dbReference type="InterPro" id="IPR029033">
    <property type="entry name" value="His_PPase_superfam"/>
</dbReference>
<dbReference type="GO" id="GO:0016791">
    <property type="term" value="F:phosphatase activity"/>
    <property type="evidence" value="ECO:0007669"/>
    <property type="project" value="TreeGrafter"/>
</dbReference>
<dbReference type="Gene3D" id="3.40.50.1240">
    <property type="entry name" value="Phosphoglycerate mutase-like"/>
    <property type="match status" value="1"/>
</dbReference>
<dbReference type="SUPFAM" id="SSF53254">
    <property type="entry name" value="Phosphoglycerate mutase-like"/>
    <property type="match status" value="1"/>
</dbReference>
<dbReference type="InterPro" id="IPR050275">
    <property type="entry name" value="PGM_Phosphatase"/>
</dbReference>
<evidence type="ECO:0000256" key="1">
    <source>
        <dbReference type="PIRSR" id="PIRSR613078-2"/>
    </source>
</evidence>
<dbReference type="InterPro" id="IPR001345">
    <property type="entry name" value="PG/BPGM_mutase_AS"/>
</dbReference>
<dbReference type="PANTHER" id="PTHR48100">
    <property type="entry name" value="BROAD-SPECIFICITY PHOSPHATASE YOR283W-RELATED"/>
    <property type="match status" value="1"/>
</dbReference>
<dbReference type="OrthoDB" id="9793115at2"/>
<dbReference type="Proteomes" id="UP000035720">
    <property type="component" value="Unassembled WGS sequence"/>
</dbReference>
<proteinExistence type="predicted"/>